<dbReference type="PRINTS" id="PR00419">
    <property type="entry name" value="ADXRDTASE"/>
</dbReference>
<evidence type="ECO:0000313" key="7">
    <source>
        <dbReference type="Proteomes" id="UP000824176"/>
    </source>
</evidence>
<comment type="pathway">
    <text evidence="4">Amino-acid biosynthesis.</text>
</comment>
<dbReference type="Pfam" id="PF14691">
    <property type="entry name" value="Fer4_20"/>
    <property type="match status" value="1"/>
</dbReference>
<dbReference type="PANTHER" id="PTHR43100:SF1">
    <property type="entry name" value="GLUTAMATE SYNTHASE [NADPH] SMALL CHAIN"/>
    <property type="match status" value="1"/>
</dbReference>
<dbReference type="GO" id="GO:0006537">
    <property type="term" value="P:glutamate biosynthetic process"/>
    <property type="evidence" value="ECO:0007669"/>
    <property type="project" value="UniProtKB-KW"/>
</dbReference>
<dbReference type="PROSITE" id="PS51379">
    <property type="entry name" value="4FE4S_FER_2"/>
    <property type="match status" value="1"/>
</dbReference>
<dbReference type="Pfam" id="PF07992">
    <property type="entry name" value="Pyr_redox_2"/>
    <property type="match status" value="1"/>
</dbReference>
<evidence type="ECO:0000256" key="2">
    <source>
        <dbReference type="ARBA" id="ARBA00023002"/>
    </source>
</evidence>
<dbReference type="InterPro" id="IPR028261">
    <property type="entry name" value="DPD_II"/>
</dbReference>
<dbReference type="Gene3D" id="1.10.1060.10">
    <property type="entry name" value="Alpha-helical ferredoxin"/>
    <property type="match status" value="1"/>
</dbReference>
<protein>
    <submittedName>
        <fullName evidence="6">Glutamate synthase subunit beta</fullName>
    </submittedName>
</protein>
<name>A0A9D2KCV2_9BACT</name>
<dbReference type="InterPro" id="IPR017896">
    <property type="entry name" value="4Fe4S_Fe-S-bd"/>
</dbReference>
<accession>A0A9D2KCV2</accession>
<evidence type="ECO:0000313" key="6">
    <source>
        <dbReference type="EMBL" id="HIZ89363.1"/>
    </source>
</evidence>
<dbReference type="InterPro" id="IPR009051">
    <property type="entry name" value="Helical_ferredxn"/>
</dbReference>
<reference evidence="6" key="2">
    <citation type="submission" date="2021-04" db="EMBL/GenBank/DDBJ databases">
        <authorList>
            <person name="Gilroy R."/>
        </authorList>
    </citation>
    <scope>NUCLEOTIDE SEQUENCE</scope>
    <source>
        <strain evidence="6">ChiW4-1371</strain>
    </source>
</reference>
<dbReference type="Gene3D" id="3.50.50.60">
    <property type="entry name" value="FAD/NAD(P)-binding domain"/>
    <property type="match status" value="2"/>
</dbReference>
<comment type="caution">
    <text evidence="6">The sequence shown here is derived from an EMBL/GenBank/DDBJ whole genome shotgun (WGS) entry which is preliminary data.</text>
</comment>
<sequence>MKTIPRIQNIYRPEATRIEDYKEVERKFNTEELTIQASRCMDCGIPFCHGLGCPLGNVIPEMNDAVKHENWKLAWEILSETSNMPEFTSRVCPALCENACTKNIENVPVMIRQLEKSVVENAFEFGYVKQITPETKTGKSVAVVGAGPAGLYMAFELFKKGHNVTVYEKRKYAGGLLRYGIPDFKLEKNVIERRIDILKASGIEFQFNTEIGKDISAEYLKKKYDATVLAIGTPVPRDLQVKGRELKNIHFALEFLSGQNMFIGKEVNKLPIDVKGKDVVIIGGGDTGSDCLGTSIRQKAANVTQIEIMPEPPKERSASTPWPDWPYELKTSSSHKEGGTRLWAKVVKECHGSNGVVTSIDIVDAAWEFSPEGRPVSFKEVEGTLTNIKADYIFIAMGFLGVDGNSFIKDLHLEADKRGRVEGAAAQGIFTCGDMRTGQSLVVRAMANAKQTAKDVDNYLKGL</sequence>
<dbReference type="InterPro" id="IPR006005">
    <property type="entry name" value="Glut_synth_ssu1"/>
</dbReference>
<dbReference type="InterPro" id="IPR036188">
    <property type="entry name" value="FAD/NAD-bd_sf"/>
</dbReference>
<evidence type="ECO:0000256" key="4">
    <source>
        <dbReference type="ARBA" id="ARBA00029440"/>
    </source>
</evidence>
<reference evidence="6" key="1">
    <citation type="journal article" date="2021" name="PeerJ">
        <title>Extensive microbial diversity within the chicken gut microbiome revealed by metagenomics and culture.</title>
        <authorList>
            <person name="Gilroy R."/>
            <person name="Ravi A."/>
            <person name="Getino M."/>
            <person name="Pursley I."/>
            <person name="Horton D.L."/>
            <person name="Alikhan N.F."/>
            <person name="Baker D."/>
            <person name="Gharbi K."/>
            <person name="Hall N."/>
            <person name="Watson M."/>
            <person name="Adriaenssens E.M."/>
            <person name="Foster-Nyarko E."/>
            <person name="Jarju S."/>
            <person name="Secka A."/>
            <person name="Antonio M."/>
            <person name="Oren A."/>
            <person name="Chaudhuri R.R."/>
            <person name="La Ragione R."/>
            <person name="Hildebrand F."/>
            <person name="Pallen M.J."/>
        </authorList>
    </citation>
    <scope>NUCLEOTIDE SEQUENCE</scope>
    <source>
        <strain evidence="6">ChiW4-1371</strain>
    </source>
</reference>
<dbReference type="GO" id="GO:0051536">
    <property type="term" value="F:iron-sulfur cluster binding"/>
    <property type="evidence" value="ECO:0007669"/>
    <property type="project" value="InterPro"/>
</dbReference>
<feature type="domain" description="4Fe-4S ferredoxin-type" evidence="5">
    <location>
        <begin position="31"/>
        <end position="65"/>
    </location>
</feature>
<dbReference type="PANTHER" id="PTHR43100">
    <property type="entry name" value="GLUTAMATE SYNTHASE [NADPH] SMALL CHAIN"/>
    <property type="match status" value="1"/>
</dbReference>
<dbReference type="InterPro" id="IPR051394">
    <property type="entry name" value="Glutamate_Synthase"/>
</dbReference>
<dbReference type="InterPro" id="IPR023753">
    <property type="entry name" value="FAD/NAD-binding_dom"/>
</dbReference>
<dbReference type="GO" id="GO:0016639">
    <property type="term" value="F:oxidoreductase activity, acting on the CH-NH2 group of donors, NAD or NADP as acceptor"/>
    <property type="evidence" value="ECO:0007669"/>
    <property type="project" value="InterPro"/>
</dbReference>
<keyword evidence="2" id="KW-0560">Oxidoreductase</keyword>
<proteinExistence type="predicted"/>
<evidence type="ECO:0000256" key="3">
    <source>
        <dbReference type="ARBA" id="ARBA00023164"/>
    </source>
</evidence>
<organism evidence="6 7">
    <name type="scientific">Candidatus Mucispirillum faecigallinarum</name>
    <dbReference type="NCBI Taxonomy" id="2838699"/>
    <lineage>
        <taxon>Bacteria</taxon>
        <taxon>Pseudomonadati</taxon>
        <taxon>Deferribacterota</taxon>
        <taxon>Deferribacteres</taxon>
        <taxon>Deferribacterales</taxon>
        <taxon>Mucispirillaceae</taxon>
        <taxon>Mucispirillum</taxon>
    </lineage>
</organism>
<dbReference type="Proteomes" id="UP000824176">
    <property type="component" value="Unassembled WGS sequence"/>
</dbReference>
<keyword evidence="3" id="KW-0314">Glutamate biosynthesis</keyword>
<dbReference type="AlphaFoldDB" id="A0A9D2KCV2"/>
<evidence type="ECO:0000256" key="1">
    <source>
        <dbReference type="ARBA" id="ARBA00022605"/>
    </source>
</evidence>
<gene>
    <name evidence="6" type="ORF">H9804_05425</name>
</gene>
<dbReference type="NCBIfam" id="TIGR01317">
    <property type="entry name" value="GOGAT_sm_gam"/>
    <property type="match status" value="1"/>
</dbReference>
<dbReference type="SUPFAM" id="SSF51971">
    <property type="entry name" value="Nucleotide-binding domain"/>
    <property type="match status" value="1"/>
</dbReference>
<evidence type="ECO:0000259" key="5">
    <source>
        <dbReference type="PROSITE" id="PS51379"/>
    </source>
</evidence>
<dbReference type="EMBL" id="DXAQ01000086">
    <property type="protein sequence ID" value="HIZ89363.1"/>
    <property type="molecule type" value="Genomic_DNA"/>
</dbReference>
<keyword evidence="1" id="KW-0028">Amino-acid biosynthesis</keyword>
<dbReference type="SUPFAM" id="SSF46548">
    <property type="entry name" value="alpha-helical ferredoxin"/>
    <property type="match status" value="1"/>
</dbReference>